<dbReference type="EMBL" id="JAHZSS010000007">
    <property type="protein sequence ID" value="MBW8191000.1"/>
    <property type="molecule type" value="Genomic_DNA"/>
</dbReference>
<evidence type="ECO:0000256" key="3">
    <source>
        <dbReference type="ARBA" id="ARBA00015419"/>
    </source>
</evidence>
<keyword evidence="4" id="KW-1134">Transmembrane beta strand</keyword>
<reference evidence="14" key="1">
    <citation type="submission" date="2021-07" db="EMBL/GenBank/DDBJ databases">
        <title>Neiella marina sp. nov., isolated from the intestinal content of sea cucumber Apostichopus japonicus.</title>
        <authorList>
            <person name="Bai X."/>
        </authorList>
    </citation>
    <scope>NUCLEOTIDE SEQUENCE</scope>
    <source>
        <strain evidence="14">126</strain>
    </source>
</reference>
<dbReference type="Gene3D" id="2.40.160.50">
    <property type="entry name" value="membrane protein fhac: a member of the omp85/tpsb transporter family"/>
    <property type="match status" value="1"/>
</dbReference>
<evidence type="ECO:0000256" key="2">
    <source>
        <dbReference type="ARBA" id="ARBA00010248"/>
    </source>
</evidence>
<evidence type="ECO:0000259" key="12">
    <source>
        <dbReference type="Pfam" id="PF07244"/>
    </source>
</evidence>
<dbReference type="InterPro" id="IPR035243">
    <property type="entry name" value="TamA_POTRA_Dom_1"/>
</dbReference>
<evidence type="ECO:0000256" key="1">
    <source>
        <dbReference type="ARBA" id="ARBA00004442"/>
    </source>
</evidence>
<evidence type="ECO:0000259" key="11">
    <source>
        <dbReference type="Pfam" id="PF01103"/>
    </source>
</evidence>
<organism evidence="14 15">
    <name type="scientific">Neiella holothuriorum</name>
    <dbReference type="NCBI Taxonomy" id="2870530"/>
    <lineage>
        <taxon>Bacteria</taxon>
        <taxon>Pseudomonadati</taxon>
        <taxon>Pseudomonadota</taxon>
        <taxon>Gammaproteobacteria</taxon>
        <taxon>Alteromonadales</taxon>
        <taxon>Echinimonadaceae</taxon>
        <taxon>Neiella</taxon>
    </lineage>
</organism>
<comment type="similarity">
    <text evidence="2">Belongs to the TamA family.</text>
</comment>
<evidence type="ECO:0000256" key="8">
    <source>
        <dbReference type="ARBA" id="ARBA00023237"/>
    </source>
</evidence>
<evidence type="ECO:0000313" key="14">
    <source>
        <dbReference type="EMBL" id="MBW8191000.1"/>
    </source>
</evidence>
<feature type="domain" description="Bacterial surface antigen (D15)" evidence="11">
    <location>
        <begin position="264"/>
        <end position="580"/>
    </location>
</feature>
<evidence type="ECO:0000256" key="6">
    <source>
        <dbReference type="ARBA" id="ARBA00022729"/>
    </source>
</evidence>
<sequence>MPFRCFILVFVALVAVMPVKAENLKLTIKAETKQQQDNIKAHLGTLPSSEQHRASFVFNAEPATEKALAALGYYQPDIDINLNKQKEPWQLTITVTAGVATKWQQVDVKITGEASALKPFQRIAQEQGLIEGERVIHSHYDQTKSALVSRAVRLGFFDGEMTTSRLEVDRKRRQANAVLHYHSGNRYQFGEISFEGSDLEPELLQTMLNFQQGDSYSLTQITALNRALVQSGYFGSVKVLPLIDQRSNNQVPILISLTPAKSHSFDVGVGYATDTKQRASITWRTPQINRYGHSQETKIEYSDVNPYVRFLYDIPLSNPNTDILQFGLGLESNEYADIESELRHARIGRKTIHEGWVRQYYLRHLDERWDILEDSEKSQFIMPGVTWANTSRSGNPVDPEAGLRQYYLLEFASDKLRSDANIARFAAQIKWLNRFNDNHRVVIRTGLGASYFEDKDLSDVPPSLRFYAGGDESIRGFAYQSLGPTIDYEDDEGNQQKITVGGRYMATGSLEYQYYLNDEWRVAAFTDAGNAFEDLEDSIDWAYSVGGGVHWLSVIGPIKLDIARSISENNPKWRLHINIGAEL</sequence>
<evidence type="ECO:0000256" key="10">
    <source>
        <dbReference type="ARBA" id="ARBA00093548"/>
    </source>
</evidence>
<dbReference type="PANTHER" id="PTHR12815">
    <property type="entry name" value="SORTING AND ASSEMBLY MACHINERY SAMM50 PROTEIN FAMILY MEMBER"/>
    <property type="match status" value="1"/>
</dbReference>
<dbReference type="RefSeq" id="WP_220103683.1">
    <property type="nucleotide sequence ID" value="NZ_JAHZSS010000007.1"/>
</dbReference>
<evidence type="ECO:0000256" key="5">
    <source>
        <dbReference type="ARBA" id="ARBA00022692"/>
    </source>
</evidence>
<protein>
    <recommendedName>
        <fullName evidence="3">Translocation and assembly module subunit TamA</fullName>
    </recommendedName>
    <alternativeName>
        <fullName evidence="9">Autotransporter assembly factor TamA</fullName>
    </alternativeName>
</protein>
<evidence type="ECO:0000313" key="15">
    <source>
        <dbReference type="Proteomes" id="UP001166251"/>
    </source>
</evidence>
<accession>A0ABS7EFK9</accession>
<dbReference type="Pfam" id="PF17243">
    <property type="entry name" value="POTRA_TamA_1"/>
    <property type="match status" value="1"/>
</dbReference>
<feature type="domain" description="POTRA" evidence="12">
    <location>
        <begin position="187"/>
        <end position="258"/>
    </location>
</feature>
<keyword evidence="5" id="KW-0812">Transmembrane</keyword>
<keyword evidence="7" id="KW-0472">Membrane</keyword>
<dbReference type="Pfam" id="PF01103">
    <property type="entry name" value="Omp85"/>
    <property type="match status" value="1"/>
</dbReference>
<evidence type="ECO:0000256" key="9">
    <source>
        <dbReference type="ARBA" id="ARBA00033063"/>
    </source>
</evidence>
<evidence type="ECO:0000256" key="4">
    <source>
        <dbReference type="ARBA" id="ARBA00022452"/>
    </source>
</evidence>
<dbReference type="InterPro" id="IPR010827">
    <property type="entry name" value="BamA/TamA_POTRA"/>
</dbReference>
<comment type="subcellular location">
    <subcellularLocation>
        <location evidence="1">Cell outer membrane</location>
    </subcellularLocation>
</comment>
<dbReference type="PANTHER" id="PTHR12815:SF47">
    <property type="entry name" value="TRANSLOCATION AND ASSEMBLY MODULE SUBUNIT TAMA"/>
    <property type="match status" value="1"/>
</dbReference>
<feature type="domain" description="TamA POTRA" evidence="13">
    <location>
        <begin position="26"/>
        <end position="96"/>
    </location>
</feature>
<keyword evidence="15" id="KW-1185">Reference proteome</keyword>
<dbReference type="Proteomes" id="UP001166251">
    <property type="component" value="Unassembled WGS sequence"/>
</dbReference>
<dbReference type="InterPro" id="IPR000184">
    <property type="entry name" value="Bac_surfAg_D15"/>
</dbReference>
<dbReference type="Pfam" id="PF07244">
    <property type="entry name" value="POTRA"/>
    <property type="match status" value="1"/>
</dbReference>
<evidence type="ECO:0000256" key="7">
    <source>
        <dbReference type="ARBA" id="ARBA00023136"/>
    </source>
</evidence>
<proteinExistence type="inferred from homology"/>
<gene>
    <name evidence="14" type="ORF">K0504_08130</name>
</gene>
<evidence type="ECO:0000259" key="13">
    <source>
        <dbReference type="Pfam" id="PF17243"/>
    </source>
</evidence>
<comment type="caution">
    <text evidence="14">The sequence shown here is derived from an EMBL/GenBank/DDBJ whole genome shotgun (WGS) entry which is preliminary data.</text>
</comment>
<comment type="subunit">
    <text evidence="10">Interacts with TamB to form the translocation and assembly module (TAM).</text>
</comment>
<keyword evidence="8" id="KW-0998">Cell outer membrane</keyword>
<dbReference type="InterPro" id="IPR039910">
    <property type="entry name" value="D15-like"/>
</dbReference>
<name>A0ABS7EFK9_9GAMM</name>
<dbReference type="Gene3D" id="3.10.20.310">
    <property type="entry name" value="membrane protein fhac"/>
    <property type="match status" value="3"/>
</dbReference>
<keyword evidence="6" id="KW-0732">Signal</keyword>